<evidence type="ECO:0000313" key="1">
    <source>
        <dbReference type="EMBL" id="ODB97832.1"/>
    </source>
</evidence>
<proteinExistence type="predicted"/>
<protein>
    <submittedName>
        <fullName evidence="1">Uncharacterized protein</fullName>
    </submittedName>
</protein>
<gene>
    <name evidence="1" type="ORF">A3196_14345</name>
</gene>
<evidence type="ECO:0000313" key="2">
    <source>
        <dbReference type="Proteomes" id="UP000094849"/>
    </source>
</evidence>
<organism evidence="1 2">
    <name type="scientific">Candidatus Thiodiazotropha endoloripes</name>
    <dbReference type="NCBI Taxonomy" id="1818881"/>
    <lineage>
        <taxon>Bacteria</taxon>
        <taxon>Pseudomonadati</taxon>
        <taxon>Pseudomonadota</taxon>
        <taxon>Gammaproteobacteria</taxon>
        <taxon>Chromatiales</taxon>
        <taxon>Sedimenticolaceae</taxon>
        <taxon>Candidatus Thiodiazotropha</taxon>
    </lineage>
</organism>
<sequence length="315" mass="35793">MNVPIAKPETIASLCLSFDFSDGFEHLTEAINQLMPELQFTHVVTRGNWYRLGGVVDADYRPISQNIAQWAEESSAGDVDNLVAEYIDCGYFATRLAGKTHYFTAPCGDGPEQFIQLEIEELQEVLDRPLIERDWFPESLEEFLDPLDYPRLEPEPIGSAYLQFRRITPIESLLKESSGKNRSMQSLARFFRDWHESSAGVQSQFCDHWILALREYQDSDGEHQLSAKPNSTFSGELKVTSLGDTPHGSELANAIHGYDRQVGYPFAWFFNLLSSKSDNYNLAEAVLMDQMGAFDYLPPRDLKVLRAWEAKPYGV</sequence>
<keyword evidence="2" id="KW-1185">Reference proteome</keyword>
<dbReference type="STRING" id="1818881.A3196_14345"/>
<name>A0A1E2UTC7_9GAMM</name>
<reference evidence="1 2" key="1">
    <citation type="submission" date="2016-03" db="EMBL/GenBank/DDBJ databases">
        <title>Chemosynthetic sulphur-oxidizing symbionts of marine invertebrate animals are capable of nitrogen fixation.</title>
        <authorList>
            <person name="Petersen J.M."/>
            <person name="Kemper A."/>
            <person name="Gruber-Vodicka H."/>
            <person name="Cardini U."/>
            <person name="Geest Mvander."/>
            <person name="Kleiner M."/>
            <person name="Bulgheresi S."/>
            <person name="Fussmann M."/>
            <person name="Herbold C."/>
            <person name="Seah B.K.B."/>
            <person name="Antony C.Paul."/>
            <person name="Liu D."/>
            <person name="Belitz A."/>
            <person name="Weber M."/>
        </authorList>
    </citation>
    <scope>NUCLEOTIDE SEQUENCE [LARGE SCALE GENOMIC DNA]</scope>
    <source>
        <strain evidence="1">G_D</strain>
    </source>
</reference>
<comment type="caution">
    <text evidence="1">The sequence shown here is derived from an EMBL/GenBank/DDBJ whole genome shotgun (WGS) entry which is preliminary data.</text>
</comment>
<dbReference type="EMBL" id="LVJZ01000003">
    <property type="protein sequence ID" value="ODB97832.1"/>
    <property type="molecule type" value="Genomic_DNA"/>
</dbReference>
<dbReference type="AlphaFoldDB" id="A0A1E2UTC7"/>
<dbReference type="RefSeq" id="WP_069005821.1">
    <property type="nucleotide sequence ID" value="NZ_LVJX01000011.1"/>
</dbReference>
<accession>A0A1E2UTC7</accession>
<dbReference type="Proteomes" id="UP000094849">
    <property type="component" value="Unassembled WGS sequence"/>
</dbReference>